<dbReference type="InterPro" id="IPR020012">
    <property type="entry name" value="LysM_FimV"/>
</dbReference>
<keyword evidence="1" id="KW-0175">Coiled coil</keyword>
<dbReference type="Proteomes" id="UP000501602">
    <property type="component" value="Chromosome"/>
</dbReference>
<feature type="compositionally biased region" description="Low complexity" evidence="2">
    <location>
        <begin position="405"/>
        <end position="417"/>
    </location>
</feature>
<dbReference type="NCBIfam" id="TIGR03504">
    <property type="entry name" value="FimV_Cterm"/>
    <property type="match status" value="1"/>
</dbReference>
<organism evidence="5 6">
    <name type="scientific">Ferrimonas lipolytica</name>
    <dbReference type="NCBI Taxonomy" id="2724191"/>
    <lineage>
        <taxon>Bacteria</taxon>
        <taxon>Pseudomonadati</taxon>
        <taxon>Pseudomonadota</taxon>
        <taxon>Gammaproteobacteria</taxon>
        <taxon>Alteromonadales</taxon>
        <taxon>Ferrimonadaceae</taxon>
        <taxon>Ferrimonas</taxon>
    </lineage>
</organism>
<feature type="region of interest" description="Disordered" evidence="2">
    <location>
        <begin position="442"/>
        <end position="469"/>
    </location>
</feature>
<feature type="region of interest" description="Disordered" evidence="2">
    <location>
        <begin position="405"/>
        <end position="428"/>
    </location>
</feature>
<protein>
    <recommendedName>
        <fullName evidence="7">Pilus assembly protein FimV</fullName>
    </recommendedName>
</protein>
<feature type="chain" id="PRO_5026225606" description="Pilus assembly protein FimV" evidence="4">
    <location>
        <begin position="26"/>
        <end position="516"/>
    </location>
</feature>
<accession>A0A6H1UF09</accession>
<feature type="transmembrane region" description="Helical" evidence="3">
    <location>
        <begin position="278"/>
        <end position="298"/>
    </location>
</feature>
<evidence type="ECO:0000313" key="6">
    <source>
        <dbReference type="Proteomes" id="UP000501602"/>
    </source>
</evidence>
<keyword evidence="3" id="KW-0472">Membrane</keyword>
<feature type="signal peptide" evidence="4">
    <location>
        <begin position="1"/>
        <end position="25"/>
    </location>
</feature>
<feature type="coiled-coil region" evidence="1">
    <location>
        <begin position="153"/>
        <end position="246"/>
    </location>
</feature>
<keyword evidence="6" id="KW-1185">Reference proteome</keyword>
<feature type="compositionally biased region" description="Polar residues" evidence="2">
    <location>
        <begin position="442"/>
        <end position="452"/>
    </location>
</feature>
<dbReference type="InterPro" id="IPR020011">
    <property type="entry name" value="FimV_C"/>
</dbReference>
<evidence type="ECO:0008006" key="7">
    <source>
        <dbReference type="Google" id="ProtNLM"/>
    </source>
</evidence>
<evidence type="ECO:0000256" key="2">
    <source>
        <dbReference type="SAM" id="MobiDB-lite"/>
    </source>
</evidence>
<dbReference type="AlphaFoldDB" id="A0A6H1UF09"/>
<evidence type="ECO:0000313" key="5">
    <source>
        <dbReference type="EMBL" id="QIZ77180.1"/>
    </source>
</evidence>
<keyword evidence="3" id="KW-1133">Transmembrane helix</keyword>
<evidence type="ECO:0000256" key="4">
    <source>
        <dbReference type="SAM" id="SignalP"/>
    </source>
</evidence>
<keyword evidence="3" id="KW-0812">Transmembrane</keyword>
<name>A0A6H1UF09_9GAMM</name>
<keyword evidence="4" id="KW-0732">Signal</keyword>
<dbReference type="Gene3D" id="1.20.58.2200">
    <property type="match status" value="1"/>
</dbReference>
<reference evidence="5 6" key="1">
    <citation type="submission" date="2020-04" db="EMBL/GenBank/DDBJ databases">
        <title>Ferrimonas sp. S7 isolated from sea water.</title>
        <authorList>
            <person name="Bae S.S."/>
            <person name="Baek K."/>
        </authorList>
    </citation>
    <scope>NUCLEOTIDE SEQUENCE [LARGE SCALE GENOMIC DNA]</scope>
    <source>
        <strain evidence="5 6">S7</strain>
    </source>
</reference>
<dbReference type="NCBIfam" id="TIGR03505">
    <property type="entry name" value="FimV_core"/>
    <property type="match status" value="1"/>
</dbReference>
<gene>
    <name evidence="5" type="ORF">HER31_10010</name>
</gene>
<dbReference type="InterPro" id="IPR038440">
    <property type="entry name" value="FimV_C_sf"/>
</dbReference>
<evidence type="ECO:0000256" key="1">
    <source>
        <dbReference type="SAM" id="Coils"/>
    </source>
</evidence>
<evidence type="ECO:0000256" key="3">
    <source>
        <dbReference type="SAM" id="Phobius"/>
    </source>
</evidence>
<dbReference type="EMBL" id="CP051180">
    <property type="protein sequence ID" value="QIZ77180.1"/>
    <property type="molecule type" value="Genomic_DNA"/>
</dbReference>
<feature type="region of interest" description="Disordered" evidence="2">
    <location>
        <begin position="308"/>
        <end position="368"/>
    </location>
</feature>
<dbReference type="KEGG" id="fes:HER31_10010"/>
<sequence length="516" mass="56398">MSHLCRCATRALLLSGMLFSAVAPAQTLLLSGPDGKVQVEKQALGQYGPTTRNDTLWRIATKVRPDTQVTVYQVMQALFDANTHAFTSENFNSLERNHVLTIPTRDVMMGYPASEAKQQAKNHDSNWVPTDEVKPAKPVALPVKQIEAAAEPAGNTEQQLAQLQQENKRLANDLDSQKDTVLQLQNLRAELDANAAQMALMVEQNAILQRQLQQLSQELSVLQIALDDQQSVNRMLEEELDAQRFEPLPKAVTNSPVVNEPEQEPVPSFWQSLGENTLALVTIGPLSILLIIGLLWFVMRRRHRPISPNPIQDGEMIKPISTPLDPLTEMVPEPVSPVVQTQAVAESTPAPVMPTATSLAESEQSVDEDNDVMSLDDLLKDEELNAANAESEAIYGDNSDFEQALAESTAEISAASEPPKADNNSAFGDDEFIDIDKLLAESENSPGMSMSDTEADTIAPASDPLSDDGGYSAKLDLARAYIEIEDVDSAKALLKEVKTEGNEAQRNEADSLLKQL</sequence>
<dbReference type="RefSeq" id="WP_168660441.1">
    <property type="nucleotide sequence ID" value="NZ_CP051180.1"/>
</dbReference>
<proteinExistence type="predicted"/>